<dbReference type="GO" id="GO:0006304">
    <property type="term" value="P:DNA modification"/>
    <property type="evidence" value="ECO:0007669"/>
    <property type="project" value="InterPro"/>
</dbReference>
<sequence>MIQDTAGSLFGKFILVATLNQTPEQIARDQIDQRLSAAGFTVQAMKSVDHTAGTGIAIREYQTRVGPADYALFSEKVPLGIVEAKPDSWGAKITTVEAQSAQYAAAELKWIKNKDPLPFIYEATGTITRFTDLRDPKPRSREVFSFHQPTTLKEWKSQAKSFRAALQDLPALNSTGLRDCQIGAITKLEASLQEDRPRALVQMATGSGKTFTAITQVYRLLKHAGARRVLFLVDTKNLGEQAEQEFMSFVPNDDSRKFTELYTVQRLSSANASPHAQVHISTIQRMYSILKGEDLAEGAEDAPPSERVFSKTPLPVVYNPKLPPEFYDVVIIDECHRSIYNLWRQVIEYFDSFLIGLTATPDARTYGFFQKNVVSEYTHEKAVADGVNVGNEVYLIDTQVSKAGGKIKAQQLIQKRERQTRAKRWEKQDAEEAYAASQLDRSVVVPDQIRTVIREFRDKLPTIFPGRKETPKTLIFAKTDSHADDIIQIVRQEFAEGNDFCRKITHQADNAKSTLSDFRNAYYPRIAVTVDMIATGTDVKPLECLLFLRDVKSANYFEQMKGRGTRVVAPDDLRKVTPSANAKTHYVIVDAVGVTTSLKTASRPLDTTPSIPFKELGMGLVMGATDEDAVASFAARLARLNKQLDAPEKKRIEDKAGMPLTSLIRDLFDAIDADRIETLARQTTGEAEPDEAALNAARDSLVTEATKGLTAPLIDLLDTIRRDHEQTIDHDTLDTVTVSTWAGEAGENAKSIAADFEGWLATHADQITALQIYYSQPARRAEVSHAMIKELLAILKSDRPNLSPAHVWRAYAHLDHYQGKTPGSDLGQLVALIRRATGLDETLTPNEDRVRRNFQAWILKRHSGAGEKFTGEQMAWLQMIRDHIAQSFRIETSDLDFTPFDAQGGLGRMYALFGEGMTAVMDEINEALSA</sequence>
<dbReference type="InterPro" id="IPR014001">
    <property type="entry name" value="Helicase_ATP-bd"/>
</dbReference>
<dbReference type="RefSeq" id="WP_188781591.1">
    <property type="nucleotide sequence ID" value="NZ_BMLP01000005.1"/>
</dbReference>
<dbReference type="InterPro" id="IPR050742">
    <property type="entry name" value="Helicase_Restrict-Modif_Enz"/>
</dbReference>
<dbReference type="SUPFAM" id="SSF52540">
    <property type="entry name" value="P-loop containing nucleoside triphosphate hydrolases"/>
    <property type="match status" value="2"/>
</dbReference>
<organism evidence="2 3">
    <name type="scientific">Gemmobacter aquaticus</name>
    <dbReference type="NCBI Taxonomy" id="490185"/>
    <lineage>
        <taxon>Bacteria</taxon>
        <taxon>Pseudomonadati</taxon>
        <taxon>Pseudomonadota</taxon>
        <taxon>Alphaproteobacteria</taxon>
        <taxon>Rhodobacterales</taxon>
        <taxon>Paracoccaceae</taxon>
        <taxon>Gemmobacter</taxon>
    </lineage>
</organism>
<dbReference type="GO" id="GO:0005829">
    <property type="term" value="C:cytosol"/>
    <property type="evidence" value="ECO:0007669"/>
    <property type="project" value="TreeGrafter"/>
</dbReference>
<keyword evidence="2" id="KW-0255">Endonuclease</keyword>
<dbReference type="AlphaFoldDB" id="A0A918DDW1"/>
<evidence type="ECO:0000259" key="1">
    <source>
        <dbReference type="PROSITE" id="PS51192"/>
    </source>
</evidence>
<dbReference type="CDD" id="cd18032">
    <property type="entry name" value="DEXHc_RE_I_III_res"/>
    <property type="match status" value="1"/>
</dbReference>
<dbReference type="SMART" id="SM00487">
    <property type="entry name" value="DEXDc"/>
    <property type="match status" value="1"/>
</dbReference>
<dbReference type="Pfam" id="PF08463">
    <property type="entry name" value="EcoEI_R_C"/>
    <property type="match status" value="1"/>
</dbReference>
<dbReference type="GO" id="GO:0004519">
    <property type="term" value="F:endonuclease activity"/>
    <property type="evidence" value="ECO:0007669"/>
    <property type="project" value="UniProtKB-KW"/>
</dbReference>
<comment type="caution">
    <text evidence="2">The sequence shown here is derived from an EMBL/GenBank/DDBJ whole genome shotgun (WGS) entry which is preliminary data.</text>
</comment>
<protein>
    <submittedName>
        <fullName evidence="2">Type III restriction endonuclease subunit R</fullName>
    </submittedName>
</protein>
<keyword evidence="3" id="KW-1185">Reference proteome</keyword>
<dbReference type="PANTHER" id="PTHR47396:SF1">
    <property type="entry name" value="ATP-DEPENDENT HELICASE IRC3-RELATED"/>
    <property type="match status" value="1"/>
</dbReference>
<name>A0A918DDW1_9RHOB</name>
<gene>
    <name evidence="2" type="ORF">GCM10010991_25230</name>
</gene>
<proteinExistence type="predicted"/>
<evidence type="ECO:0000313" key="3">
    <source>
        <dbReference type="Proteomes" id="UP000598196"/>
    </source>
</evidence>
<dbReference type="GO" id="GO:0005524">
    <property type="term" value="F:ATP binding"/>
    <property type="evidence" value="ECO:0007669"/>
    <property type="project" value="InterPro"/>
</dbReference>
<keyword evidence="2" id="KW-0540">Nuclease</keyword>
<dbReference type="CDD" id="cd18799">
    <property type="entry name" value="SF2_C_EcoAI-like"/>
    <property type="match status" value="1"/>
</dbReference>
<evidence type="ECO:0000313" key="2">
    <source>
        <dbReference type="EMBL" id="GGO34445.1"/>
    </source>
</evidence>
<accession>A0A918DDW1</accession>
<dbReference type="GO" id="GO:0016787">
    <property type="term" value="F:hydrolase activity"/>
    <property type="evidence" value="ECO:0007669"/>
    <property type="project" value="InterPro"/>
</dbReference>
<dbReference type="Pfam" id="PF04851">
    <property type="entry name" value="ResIII"/>
    <property type="match status" value="1"/>
</dbReference>
<feature type="domain" description="Helicase ATP-binding" evidence="1">
    <location>
        <begin position="190"/>
        <end position="379"/>
    </location>
</feature>
<dbReference type="EMBL" id="BMLP01000005">
    <property type="protein sequence ID" value="GGO34445.1"/>
    <property type="molecule type" value="Genomic_DNA"/>
</dbReference>
<reference evidence="2 3" key="1">
    <citation type="journal article" date="2014" name="Int. J. Syst. Evol. Microbiol.">
        <title>Complete genome sequence of Corynebacterium casei LMG S-19264T (=DSM 44701T), isolated from a smear-ripened cheese.</title>
        <authorList>
            <consortium name="US DOE Joint Genome Institute (JGI-PGF)"/>
            <person name="Walter F."/>
            <person name="Albersmeier A."/>
            <person name="Kalinowski J."/>
            <person name="Ruckert C."/>
        </authorList>
    </citation>
    <scope>NUCLEOTIDE SEQUENCE [LARGE SCALE GENOMIC DNA]</scope>
    <source>
        <strain evidence="2 3">CGMCC 1.7029</strain>
    </source>
</reference>
<dbReference type="GO" id="GO:0003677">
    <property type="term" value="F:DNA binding"/>
    <property type="evidence" value="ECO:0007669"/>
    <property type="project" value="InterPro"/>
</dbReference>
<dbReference type="InterPro" id="IPR006935">
    <property type="entry name" value="Helicase/UvrB_N"/>
</dbReference>
<dbReference type="Proteomes" id="UP000598196">
    <property type="component" value="Unassembled WGS sequence"/>
</dbReference>
<dbReference type="Gene3D" id="3.40.50.300">
    <property type="entry name" value="P-loop containing nucleotide triphosphate hydrolases"/>
    <property type="match status" value="2"/>
</dbReference>
<keyword evidence="2" id="KW-0378">Hydrolase</keyword>
<dbReference type="InterPro" id="IPR027417">
    <property type="entry name" value="P-loop_NTPase"/>
</dbReference>
<dbReference type="PANTHER" id="PTHR47396">
    <property type="entry name" value="TYPE I RESTRICTION ENZYME ECOKI R PROTEIN"/>
    <property type="match status" value="1"/>
</dbReference>
<dbReference type="PROSITE" id="PS51192">
    <property type="entry name" value="HELICASE_ATP_BIND_1"/>
    <property type="match status" value="1"/>
</dbReference>
<dbReference type="InterPro" id="IPR013670">
    <property type="entry name" value="EcoEI_R_C_dom"/>
</dbReference>